<keyword evidence="2" id="KW-1185">Reference proteome</keyword>
<dbReference type="RefSeq" id="WP_139205546.1">
    <property type="nucleotide sequence ID" value="NZ_FNJJ01000005.1"/>
</dbReference>
<name>A0A1H0VBG3_9GAMM</name>
<reference evidence="2" key="1">
    <citation type="submission" date="2016-10" db="EMBL/GenBank/DDBJ databases">
        <authorList>
            <person name="Varghese N."/>
            <person name="Submissions S."/>
        </authorList>
    </citation>
    <scope>NUCLEOTIDE SEQUENCE [LARGE SCALE GENOMIC DNA]</scope>
    <source>
        <strain evidence="2">JCM 18416</strain>
    </source>
</reference>
<dbReference type="Proteomes" id="UP000199460">
    <property type="component" value="Unassembled WGS sequence"/>
</dbReference>
<evidence type="ECO:0000313" key="1">
    <source>
        <dbReference type="EMBL" id="SDP75694.1"/>
    </source>
</evidence>
<protein>
    <submittedName>
        <fullName evidence="1">Uncharacterized protein</fullName>
    </submittedName>
</protein>
<organism evidence="1 2">
    <name type="scientific">Ectopseudomonas guguanensis</name>
    <dbReference type="NCBI Taxonomy" id="1198456"/>
    <lineage>
        <taxon>Bacteria</taxon>
        <taxon>Pseudomonadati</taxon>
        <taxon>Pseudomonadota</taxon>
        <taxon>Gammaproteobacteria</taxon>
        <taxon>Pseudomonadales</taxon>
        <taxon>Pseudomonadaceae</taxon>
        <taxon>Ectopseudomonas</taxon>
    </lineage>
</organism>
<dbReference type="AlphaFoldDB" id="A0A1H0VBG3"/>
<dbReference type="GeneID" id="300931724"/>
<evidence type="ECO:0000313" key="2">
    <source>
        <dbReference type="Proteomes" id="UP000199460"/>
    </source>
</evidence>
<dbReference type="EMBL" id="FNJJ01000005">
    <property type="protein sequence ID" value="SDP75694.1"/>
    <property type="molecule type" value="Genomic_DNA"/>
</dbReference>
<gene>
    <name evidence="1" type="ORF">SAMN05216213_105255</name>
</gene>
<accession>A0A1H0VBG3</accession>
<sequence length="352" mass="39768">MMPERVSRQLVYLVYGGKPEYHQEAKYSILSALYHAQGACPRILLYTDQPGQFQGWPVDLIALDADTLKAWTGPASYLHRRKAAAIRDALQYAEQSIFIDTDTFFLDSPVRLFERLAKAPWLVDEVEGVWKEYKGEVLHDVLAPYLAEHHGVDQQMLLINSGVLGFQTDASGLMDETLALIDVMHPMVPEIHIIEQFAVGVAARHLGRPAESRGVIKHYFSGKNYWRHLVAAFFQRHGEAFSAHAIEAVREVPTTKPRPAWWHRLNFRLRSLFLSSRSRSHAKLAYYAAVMQADPYAQACGRGYAEELRRKAIPAGQSLGMQTWSKVLSRSQKEHLARLLGESVSGSSRDLS</sequence>
<dbReference type="OrthoDB" id="9178965at2"/>
<proteinExistence type="predicted"/>